<dbReference type="Proteomes" id="UP000002009">
    <property type="component" value="Chromosome 5"/>
</dbReference>
<dbReference type="OMA" id="DVNLYWM"/>
<dbReference type="KEGG" id="mis:MICPUN_50205"/>
<sequence>MLPLLTGTGTPRGTSPRIVTMADDETRRSDFDDLDDAADETASDGLLPVGYPVKVTRAGEWLDDWAEILRVNTRPTSDNPTPTYDVLVKPMINVTTVSDEGGESVRDGDGNIFRLHSVWYVIRDKPYASEVVELRPDVDPDDAKKVAEYRKRYAQESWYRGAVADEKRRRSSVTVRVLRAGDVDKLASARANDDGDEAKPGGESLGVVDVSTPVDVNLYWMKDVLKHMKKFTPTVPKLPAGFGRSGATWFFHTAKSRKAMANNFNDVLLPSIREGLCDDKDAPLRGGALYLDGKKLAEDPEECGFPGYCHEYQRVCTWAIDEGIPFVFVAAGERYDEEAWRGVHHGRRKPARGVGCGCVVS</sequence>
<gene>
    <name evidence="2" type="ORF">MICPUN_50205</name>
</gene>
<evidence type="ECO:0000313" key="2">
    <source>
        <dbReference type="EMBL" id="ACO63327.1"/>
    </source>
</evidence>
<accession>C1E5W9</accession>
<dbReference type="EMBL" id="CP001326">
    <property type="protein sequence ID" value="ACO63327.1"/>
    <property type="molecule type" value="Genomic_DNA"/>
</dbReference>
<feature type="region of interest" description="Disordered" evidence="1">
    <location>
        <begin position="1"/>
        <end position="43"/>
    </location>
</feature>
<dbReference type="RefSeq" id="XP_002502069.1">
    <property type="nucleotide sequence ID" value="XM_002502023.1"/>
</dbReference>
<feature type="compositionally biased region" description="Acidic residues" evidence="1">
    <location>
        <begin position="32"/>
        <end position="42"/>
    </location>
</feature>
<keyword evidence="3" id="KW-1185">Reference proteome</keyword>
<dbReference type="OrthoDB" id="10403118at2759"/>
<name>C1E5W9_MICCC</name>
<protein>
    <submittedName>
        <fullName evidence="2">Uncharacterized protein</fullName>
    </submittedName>
</protein>
<dbReference type="InParanoid" id="C1E5W9"/>
<organism evidence="2 3">
    <name type="scientific">Micromonas commoda (strain RCC299 / NOUM17 / CCMP2709)</name>
    <name type="common">Picoplanktonic green alga</name>
    <dbReference type="NCBI Taxonomy" id="296587"/>
    <lineage>
        <taxon>Eukaryota</taxon>
        <taxon>Viridiplantae</taxon>
        <taxon>Chlorophyta</taxon>
        <taxon>Mamiellophyceae</taxon>
        <taxon>Mamiellales</taxon>
        <taxon>Mamiellaceae</taxon>
        <taxon>Micromonas</taxon>
    </lineage>
</organism>
<evidence type="ECO:0000256" key="1">
    <source>
        <dbReference type="SAM" id="MobiDB-lite"/>
    </source>
</evidence>
<proteinExistence type="predicted"/>
<dbReference type="GeneID" id="8243356"/>
<evidence type="ECO:0000313" key="3">
    <source>
        <dbReference type="Proteomes" id="UP000002009"/>
    </source>
</evidence>
<dbReference type="AlphaFoldDB" id="C1E5W9"/>
<reference evidence="2 3" key="1">
    <citation type="journal article" date="2009" name="Science">
        <title>Green evolution and dynamic adaptations revealed by genomes of the marine picoeukaryotes Micromonas.</title>
        <authorList>
            <person name="Worden A.Z."/>
            <person name="Lee J.H."/>
            <person name="Mock T."/>
            <person name="Rouze P."/>
            <person name="Simmons M.P."/>
            <person name="Aerts A.L."/>
            <person name="Allen A.E."/>
            <person name="Cuvelier M.L."/>
            <person name="Derelle E."/>
            <person name="Everett M.V."/>
            <person name="Foulon E."/>
            <person name="Grimwood J."/>
            <person name="Gundlach H."/>
            <person name="Henrissat B."/>
            <person name="Napoli C."/>
            <person name="McDonald S.M."/>
            <person name="Parker M.S."/>
            <person name="Rombauts S."/>
            <person name="Salamov A."/>
            <person name="Von Dassow P."/>
            <person name="Badger J.H."/>
            <person name="Coutinho P.M."/>
            <person name="Demir E."/>
            <person name="Dubchak I."/>
            <person name="Gentemann C."/>
            <person name="Eikrem W."/>
            <person name="Gready J.E."/>
            <person name="John U."/>
            <person name="Lanier W."/>
            <person name="Lindquist E.A."/>
            <person name="Lucas S."/>
            <person name="Mayer K.F."/>
            <person name="Moreau H."/>
            <person name="Not F."/>
            <person name="Otillar R."/>
            <person name="Panaud O."/>
            <person name="Pangilinan J."/>
            <person name="Paulsen I."/>
            <person name="Piegu B."/>
            <person name="Poliakov A."/>
            <person name="Robbens S."/>
            <person name="Schmutz J."/>
            <person name="Toulza E."/>
            <person name="Wyss T."/>
            <person name="Zelensky A."/>
            <person name="Zhou K."/>
            <person name="Armbrust E.V."/>
            <person name="Bhattacharya D."/>
            <person name="Goodenough U.W."/>
            <person name="Van de Peer Y."/>
            <person name="Grigoriev I.V."/>
        </authorList>
    </citation>
    <scope>NUCLEOTIDE SEQUENCE [LARGE SCALE GENOMIC DNA]</scope>
    <source>
        <strain evidence="3">RCC299 / NOUM17</strain>
    </source>
</reference>
<feature type="compositionally biased region" description="Low complexity" evidence="1">
    <location>
        <begin position="1"/>
        <end position="17"/>
    </location>
</feature>